<evidence type="ECO:0000256" key="4">
    <source>
        <dbReference type="SAM" id="MobiDB-lite"/>
    </source>
</evidence>
<evidence type="ECO:0000256" key="3">
    <source>
        <dbReference type="ARBA" id="ARBA00023274"/>
    </source>
</evidence>
<keyword evidence="3" id="KW-0687">Ribonucleoprotein</keyword>
<dbReference type="AlphaFoldDB" id="A0A165MXC0"/>
<evidence type="ECO:0000313" key="5">
    <source>
        <dbReference type="EMBL" id="KZV99896.1"/>
    </source>
</evidence>
<reference evidence="5 6" key="1">
    <citation type="journal article" date="2016" name="Mol. Biol. Evol.">
        <title>Comparative Genomics of Early-Diverging Mushroom-Forming Fungi Provides Insights into the Origins of Lignocellulose Decay Capabilities.</title>
        <authorList>
            <person name="Nagy L.G."/>
            <person name="Riley R."/>
            <person name="Tritt A."/>
            <person name="Adam C."/>
            <person name="Daum C."/>
            <person name="Floudas D."/>
            <person name="Sun H."/>
            <person name="Yadav J.S."/>
            <person name="Pangilinan J."/>
            <person name="Larsson K.H."/>
            <person name="Matsuura K."/>
            <person name="Barry K."/>
            <person name="Labutti K."/>
            <person name="Kuo R."/>
            <person name="Ohm R.A."/>
            <person name="Bhattacharya S.S."/>
            <person name="Shirouzu T."/>
            <person name="Yoshinaga Y."/>
            <person name="Martin F.M."/>
            <person name="Grigoriev I.V."/>
            <person name="Hibbett D.S."/>
        </authorList>
    </citation>
    <scope>NUCLEOTIDE SEQUENCE [LARGE SCALE GENOMIC DNA]</scope>
    <source>
        <strain evidence="5 6">HHB12029</strain>
    </source>
</reference>
<feature type="compositionally biased region" description="Basic and acidic residues" evidence="4">
    <location>
        <begin position="72"/>
        <end position="85"/>
    </location>
</feature>
<gene>
    <name evidence="5" type="ORF">EXIGLDRAFT_745885</name>
</gene>
<dbReference type="GO" id="GO:0015934">
    <property type="term" value="C:large ribosomal subunit"/>
    <property type="evidence" value="ECO:0007669"/>
    <property type="project" value="InterPro"/>
</dbReference>
<keyword evidence="2" id="KW-0689">Ribosomal protein</keyword>
<dbReference type="OrthoDB" id="1688503at2759"/>
<dbReference type="GO" id="GO:0006412">
    <property type="term" value="P:translation"/>
    <property type="evidence" value="ECO:0007669"/>
    <property type="project" value="InterPro"/>
</dbReference>
<dbReference type="GO" id="GO:0003735">
    <property type="term" value="F:structural constituent of ribosome"/>
    <property type="evidence" value="ECO:0007669"/>
    <property type="project" value="InterPro"/>
</dbReference>
<protein>
    <submittedName>
        <fullName evidence="5">Uncharacterized protein</fullName>
    </submittedName>
</protein>
<dbReference type="Proteomes" id="UP000077266">
    <property type="component" value="Unassembled WGS sequence"/>
</dbReference>
<organism evidence="5 6">
    <name type="scientific">Exidia glandulosa HHB12029</name>
    <dbReference type="NCBI Taxonomy" id="1314781"/>
    <lineage>
        <taxon>Eukaryota</taxon>
        <taxon>Fungi</taxon>
        <taxon>Dikarya</taxon>
        <taxon>Basidiomycota</taxon>
        <taxon>Agaricomycotina</taxon>
        <taxon>Agaricomycetes</taxon>
        <taxon>Auriculariales</taxon>
        <taxon>Exidiaceae</taxon>
        <taxon>Exidia</taxon>
    </lineage>
</organism>
<dbReference type="STRING" id="1314781.A0A165MXC0"/>
<name>A0A165MXC0_EXIGL</name>
<dbReference type="SUPFAM" id="SSF50104">
    <property type="entry name" value="Translation proteins SH3-like domain"/>
    <property type="match status" value="1"/>
</dbReference>
<dbReference type="Gene3D" id="2.30.30.30">
    <property type="match status" value="1"/>
</dbReference>
<evidence type="ECO:0000256" key="1">
    <source>
        <dbReference type="ARBA" id="ARBA00010618"/>
    </source>
</evidence>
<dbReference type="Pfam" id="PF16906">
    <property type="entry name" value="Ribosomal_L26"/>
    <property type="match status" value="1"/>
</dbReference>
<dbReference type="EMBL" id="KV425905">
    <property type="protein sequence ID" value="KZV99896.1"/>
    <property type="molecule type" value="Genomic_DNA"/>
</dbReference>
<dbReference type="InterPro" id="IPR005756">
    <property type="entry name" value="Ribosomal_uL24_euk/arc"/>
</dbReference>
<evidence type="ECO:0000313" key="6">
    <source>
        <dbReference type="Proteomes" id="UP000077266"/>
    </source>
</evidence>
<comment type="similarity">
    <text evidence="1">Belongs to the universal ribosomal protein uL24 family.</text>
</comment>
<sequence length="139" mass="15790">MRATAGTSSPNCPSREPLATIASPTLSVASACKNATTPLPGAYGHPVQREVHSPRRRQDRRIQRARRRRGIRRDFRARPKSREAHFSAPSFVRRQIILSALFKELRQKYNARSTPIRKYDEVRIVRATLKGCEGKATRV</sequence>
<dbReference type="InterPro" id="IPR008991">
    <property type="entry name" value="Translation_prot_SH3-like_sf"/>
</dbReference>
<keyword evidence="6" id="KW-1185">Reference proteome</keyword>
<dbReference type="InParanoid" id="A0A165MXC0"/>
<feature type="region of interest" description="Disordered" evidence="4">
    <location>
        <begin position="34"/>
        <end position="86"/>
    </location>
</feature>
<evidence type="ECO:0000256" key="2">
    <source>
        <dbReference type="ARBA" id="ARBA00022980"/>
    </source>
</evidence>
<feature type="compositionally biased region" description="Basic residues" evidence="4">
    <location>
        <begin position="54"/>
        <end position="71"/>
    </location>
</feature>
<dbReference type="PROSITE" id="PS51257">
    <property type="entry name" value="PROKAR_LIPOPROTEIN"/>
    <property type="match status" value="1"/>
</dbReference>
<dbReference type="PANTHER" id="PTHR11143">
    <property type="entry name" value="60S RIBOSOMAL PROTEIN L26 FAMILY MEMBER"/>
    <property type="match status" value="1"/>
</dbReference>
<dbReference type="NCBIfam" id="TIGR01080">
    <property type="entry name" value="rplX_A_E"/>
    <property type="match status" value="1"/>
</dbReference>
<proteinExistence type="inferred from homology"/>
<dbReference type="InterPro" id="IPR014722">
    <property type="entry name" value="Rib_uL2_dom2"/>
</dbReference>
<accession>A0A165MXC0</accession>